<reference evidence="7" key="1">
    <citation type="journal article" date="2019" name="Int. J. Syst. Evol. Microbiol.">
        <title>The Global Catalogue of Microorganisms (GCM) 10K type strain sequencing project: providing services to taxonomists for standard genome sequencing and annotation.</title>
        <authorList>
            <consortium name="The Broad Institute Genomics Platform"/>
            <consortium name="The Broad Institute Genome Sequencing Center for Infectious Disease"/>
            <person name="Wu L."/>
            <person name="Ma J."/>
        </authorList>
    </citation>
    <scope>NUCLEOTIDE SEQUENCE [LARGE SCALE GENOMIC DNA]</scope>
    <source>
        <strain evidence="7">CGMCC 1.12286</strain>
    </source>
</reference>
<dbReference type="Proteomes" id="UP001597079">
    <property type="component" value="Unassembled WGS sequence"/>
</dbReference>
<name>A0ABW4JMR8_9BACL</name>
<accession>A0ABW4JMR8</accession>
<dbReference type="InterPro" id="IPR036661">
    <property type="entry name" value="Luciferase-like_sf"/>
</dbReference>
<gene>
    <name evidence="6" type="ORF">ACFSB2_23995</name>
</gene>
<keyword evidence="2" id="KW-0288">FMN</keyword>
<proteinExistence type="predicted"/>
<dbReference type="CDD" id="cd01094">
    <property type="entry name" value="Alkanesulfonate_monoxygenase"/>
    <property type="match status" value="1"/>
</dbReference>
<feature type="domain" description="Luciferase-like" evidence="5">
    <location>
        <begin position="10"/>
        <end position="358"/>
    </location>
</feature>
<evidence type="ECO:0000256" key="1">
    <source>
        <dbReference type="ARBA" id="ARBA00022630"/>
    </source>
</evidence>
<evidence type="ECO:0000256" key="4">
    <source>
        <dbReference type="ARBA" id="ARBA00023033"/>
    </source>
</evidence>
<dbReference type="PANTHER" id="PTHR42847:SF4">
    <property type="entry name" value="ALKANESULFONATE MONOOXYGENASE-RELATED"/>
    <property type="match status" value="1"/>
</dbReference>
<dbReference type="EMBL" id="JBHUCX010000099">
    <property type="protein sequence ID" value="MFD1677729.1"/>
    <property type="molecule type" value="Genomic_DNA"/>
</dbReference>
<dbReference type="InterPro" id="IPR050172">
    <property type="entry name" value="SsuD_RutA_monooxygenase"/>
</dbReference>
<keyword evidence="3" id="KW-0560">Oxidoreductase</keyword>
<evidence type="ECO:0000259" key="5">
    <source>
        <dbReference type="Pfam" id="PF00296"/>
    </source>
</evidence>
<keyword evidence="1" id="KW-0285">Flavoprotein</keyword>
<dbReference type="Pfam" id="PF00296">
    <property type="entry name" value="Bac_luciferase"/>
    <property type="match status" value="1"/>
</dbReference>
<evidence type="ECO:0000313" key="7">
    <source>
        <dbReference type="Proteomes" id="UP001597079"/>
    </source>
</evidence>
<dbReference type="Gene3D" id="3.20.20.30">
    <property type="entry name" value="Luciferase-like domain"/>
    <property type="match status" value="1"/>
</dbReference>
<dbReference type="InterPro" id="IPR011251">
    <property type="entry name" value="Luciferase-like_dom"/>
</dbReference>
<keyword evidence="4" id="KW-0503">Monooxygenase</keyword>
<organism evidence="6 7">
    <name type="scientific">Alicyclobacillus fodiniaquatilis</name>
    <dbReference type="NCBI Taxonomy" id="1661150"/>
    <lineage>
        <taxon>Bacteria</taxon>
        <taxon>Bacillati</taxon>
        <taxon>Bacillota</taxon>
        <taxon>Bacilli</taxon>
        <taxon>Bacillales</taxon>
        <taxon>Alicyclobacillaceae</taxon>
        <taxon>Alicyclobacillus</taxon>
    </lineage>
</organism>
<protein>
    <submittedName>
        <fullName evidence="6">LLM class flavin-dependent oxidoreductase</fullName>
    </submittedName>
</protein>
<evidence type="ECO:0000256" key="2">
    <source>
        <dbReference type="ARBA" id="ARBA00022643"/>
    </source>
</evidence>
<dbReference type="SUPFAM" id="SSF51679">
    <property type="entry name" value="Bacterial luciferase-like"/>
    <property type="match status" value="1"/>
</dbReference>
<dbReference type="PANTHER" id="PTHR42847">
    <property type="entry name" value="ALKANESULFONATE MONOOXYGENASE"/>
    <property type="match status" value="1"/>
</dbReference>
<evidence type="ECO:0000256" key="3">
    <source>
        <dbReference type="ARBA" id="ARBA00023002"/>
    </source>
</evidence>
<dbReference type="RefSeq" id="WP_377945641.1">
    <property type="nucleotide sequence ID" value="NZ_JBHUCX010000099.1"/>
</dbReference>
<sequence length="397" mass="43365">MSTQRTTDVEFGWFIPTTGDGELIGVPPERKSTLDYMIQVAQAAEQAGFTFALIPTGGACTDAWVVGSAIVSHTQRLKPLVAMRPGLIAPVLAARMGASLDLVSQGRALINVVTGGSPIDLEATGDPLARDHDARYDRTLEFLKIVKSVWTNSINAATPEYRGRNEIYKDTEKTRFDGDYYHIENGASYPAPVQRPHPPLYFGGSSAAGKRVAAEVADVYLMWAEPLAWIEGQIAEVEQYLVELKREKGVERAVRYGLRAQIVVRDTEAEAWAAAHKIISKVDADGFERAKTRVTQTDATNQKRQNELWHQSEDTDFVIGPNLWAGLSAVRGGGAVAFVGTPEQVADHIIEFVDIGISSFVLSGYPHLEEALNTGKHVLPLVKEKLLQRQSGVSVGK</sequence>
<comment type="caution">
    <text evidence="6">The sequence shown here is derived from an EMBL/GenBank/DDBJ whole genome shotgun (WGS) entry which is preliminary data.</text>
</comment>
<keyword evidence="7" id="KW-1185">Reference proteome</keyword>
<evidence type="ECO:0000313" key="6">
    <source>
        <dbReference type="EMBL" id="MFD1677729.1"/>
    </source>
</evidence>